<proteinExistence type="predicted"/>
<organism evidence="1 2">
    <name type="scientific">Euzebyella marina</name>
    <dbReference type="NCBI Taxonomy" id="1761453"/>
    <lineage>
        <taxon>Bacteria</taxon>
        <taxon>Pseudomonadati</taxon>
        <taxon>Bacteroidota</taxon>
        <taxon>Flavobacteriia</taxon>
        <taxon>Flavobacteriales</taxon>
        <taxon>Flavobacteriaceae</taxon>
        <taxon>Euzebyella</taxon>
    </lineage>
</organism>
<dbReference type="KEGG" id="emar:D1013_05200"/>
<dbReference type="InterPro" id="IPR029475">
    <property type="entry name" value="DUF6807"/>
</dbReference>
<reference evidence="1 2" key="1">
    <citation type="submission" date="2018-08" db="EMBL/GenBank/DDBJ databases">
        <title>The reduced genetic potential of extracellular carbohydrate catabolism in Euzebyella marina RN62, a Flavobacteriia bacterium isolated from the hadal water.</title>
        <authorList>
            <person name="Xue C."/>
        </authorList>
    </citation>
    <scope>NUCLEOTIDE SEQUENCE [LARGE SCALE GENOMIC DNA]</scope>
    <source>
        <strain evidence="1 2">RN62</strain>
    </source>
</reference>
<keyword evidence="2" id="KW-1185">Reference proteome</keyword>
<dbReference type="EMBL" id="CP032050">
    <property type="protein sequence ID" value="AYN69619.1"/>
    <property type="molecule type" value="Genomic_DNA"/>
</dbReference>
<dbReference type="Proteomes" id="UP000276309">
    <property type="component" value="Chromosome"/>
</dbReference>
<evidence type="ECO:0000313" key="2">
    <source>
        <dbReference type="Proteomes" id="UP000276309"/>
    </source>
</evidence>
<gene>
    <name evidence="1" type="ORF">D1013_05200</name>
</gene>
<protein>
    <recommendedName>
        <fullName evidence="3">Methane oxygenase PmoA</fullName>
    </recommendedName>
</protein>
<name>A0A3G2LBI5_9FLAO</name>
<sequence length="327" mass="36682">MPQETEKRIQLVANEGDRRVDVTIDGELFTSYQYPQNIKKPVLYPLVTPNGTKITRKFPLEPSTGERVDHPHHVGVWFNYGDVNGLDFWNNSDSIKVEQRDKYGTILHKSIDAVEDGDEQGSLKVSMDWQAPDGTVLLKENTTFVFRGKDSVYCIDRITTLTAQNEDVLFKDNKEGMLGIRVTRALELPSDEPVVFTDANGNPTPVAVLNNEGVNGNYVSAEGVEGLDTWGKRSKWVDLYSNIGEEKIALAIMDHKENVGYPTYWHSRGYGLFAANPLGQEVFSNGKEKLNFELKKGESTTFKHRIVVANGDVSASDLNTIYDDFVK</sequence>
<dbReference type="AlphaFoldDB" id="A0A3G2LBI5"/>
<evidence type="ECO:0008006" key="3">
    <source>
        <dbReference type="Google" id="ProtNLM"/>
    </source>
</evidence>
<dbReference type="Pfam" id="PF14100">
    <property type="entry name" value="DUF6807"/>
    <property type="match status" value="1"/>
</dbReference>
<evidence type="ECO:0000313" key="1">
    <source>
        <dbReference type="EMBL" id="AYN69619.1"/>
    </source>
</evidence>
<accession>A0A3G2LBI5</accession>
<dbReference type="OrthoDB" id="2540540at2"/>